<dbReference type="EMBL" id="MFSQ01000057">
    <property type="protein sequence ID" value="OGI40275.1"/>
    <property type="molecule type" value="Genomic_DNA"/>
</dbReference>
<dbReference type="Gene3D" id="3.40.50.410">
    <property type="entry name" value="von Willebrand factor, type A domain"/>
    <property type="match status" value="1"/>
</dbReference>
<keyword evidence="2" id="KW-0808">Transferase</keyword>
<dbReference type="InterPro" id="IPR002035">
    <property type="entry name" value="VWF_A"/>
</dbReference>
<dbReference type="GO" id="GO:0016301">
    <property type="term" value="F:kinase activity"/>
    <property type="evidence" value="ECO:0007669"/>
    <property type="project" value="UniProtKB-KW"/>
</dbReference>
<name>A0A1F6T5F4_9PROT</name>
<dbReference type="Proteomes" id="UP000178379">
    <property type="component" value="Unassembled WGS sequence"/>
</dbReference>
<dbReference type="CDD" id="cd00198">
    <property type="entry name" value="vWFA"/>
    <property type="match status" value="1"/>
</dbReference>
<gene>
    <name evidence="2" type="ORF">A2140_03020</name>
</gene>
<dbReference type="InterPro" id="IPR036465">
    <property type="entry name" value="vWFA_dom_sf"/>
</dbReference>
<keyword evidence="2" id="KW-0418">Kinase</keyword>
<proteinExistence type="predicted"/>
<evidence type="ECO:0000259" key="1">
    <source>
        <dbReference type="PROSITE" id="PS50234"/>
    </source>
</evidence>
<accession>A0A1F6T5F4</accession>
<protein>
    <submittedName>
        <fullName evidence="2">Histidine kinase</fullName>
    </submittedName>
</protein>
<evidence type="ECO:0000313" key="3">
    <source>
        <dbReference type="Proteomes" id="UP000178379"/>
    </source>
</evidence>
<comment type="caution">
    <text evidence="2">The sequence shown here is derived from an EMBL/GenBank/DDBJ whole genome shotgun (WGS) entry which is preliminary data.</text>
</comment>
<dbReference type="SUPFAM" id="SSF53300">
    <property type="entry name" value="vWA-like"/>
    <property type="match status" value="1"/>
</dbReference>
<dbReference type="AlphaFoldDB" id="A0A1F6T5F4"/>
<evidence type="ECO:0000313" key="2">
    <source>
        <dbReference type="EMBL" id="OGI40275.1"/>
    </source>
</evidence>
<dbReference type="PROSITE" id="PS50234">
    <property type="entry name" value="VWFA"/>
    <property type="match status" value="1"/>
</dbReference>
<reference evidence="2 3" key="1">
    <citation type="journal article" date="2016" name="Nat. Commun.">
        <title>Thousands of microbial genomes shed light on interconnected biogeochemical processes in an aquifer system.</title>
        <authorList>
            <person name="Anantharaman K."/>
            <person name="Brown C.T."/>
            <person name="Hug L.A."/>
            <person name="Sharon I."/>
            <person name="Castelle C.J."/>
            <person name="Probst A.J."/>
            <person name="Thomas B.C."/>
            <person name="Singh A."/>
            <person name="Wilkins M.J."/>
            <person name="Karaoz U."/>
            <person name="Brodie E.L."/>
            <person name="Williams K.H."/>
            <person name="Hubbard S.S."/>
            <person name="Banfield J.F."/>
        </authorList>
    </citation>
    <scope>NUCLEOTIDE SEQUENCE [LARGE SCALE GENOMIC DNA]</scope>
</reference>
<sequence length="203" mass="22768">MTACADQRKHVRAVYLLVDTSGTYATELDKAQHVINYLLGTLNPGDSFAVARVKSRSFSEKDIIAKVTFSKDPLQANQQKKQFKDKTLALKQQVKGGSAYTDITGGVLQAAEFLAETGAGRKTILIFSDMQEELDKQTVRNVPMNLTGIRVVAINVTKLHTDNIDPRRYQDRLAVWEKRARTAGASEWRVVNDLEHLERMFAN</sequence>
<organism evidence="2 3">
    <name type="scientific">Candidatus Muproteobacteria bacterium RBG_16_62_13</name>
    <dbReference type="NCBI Taxonomy" id="1817756"/>
    <lineage>
        <taxon>Bacteria</taxon>
        <taxon>Pseudomonadati</taxon>
        <taxon>Pseudomonadota</taxon>
        <taxon>Candidatus Muproteobacteria</taxon>
    </lineage>
</organism>
<feature type="domain" description="VWFA" evidence="1">
    <location>
        <begin position="13"/>
        <end position="203"/>
    </location>
</feature>